<gene>
    <name evidence="2" type="ORF">KIK155_LOCUS10766</name>
    <name evidence="3" type="ORF">TOA249_LOCUS20001</name>
</gene>
<protein>
    <recommendedName>
        <fullName evidence="1">PI3K/PI4K catalytic domain-containing protein</fullName>
    </recommendedName>
</protein>
<proteinExistence type="predicted"/>
<dbReference type="PANTHER" id="PTHR11139">
    <property type="entry name" value="ATAXIA TELANGIECTASIA MUTATED ATM -RELATED"/>
    <property type="match status" value="1"/>
</dbReference>
<dbReference type="GO" id="GO:0004674">
    <property type="term" value="F:protein serine/threonine kinase activity"/>
    <property type="evidence" value="ECO:0007669"/>
    <property type="project" value="TreeGrafter"/>
</dbReference>
<dbReference type="Pfam" id="PF00454">
    <property type="entry name" value="PI3_PI4_kinase"/>
    <property type="match status" value="1"/>
</dbReference>
<dbReference type="GO" id="GO:0005634">
    <property type="term" value="C:nucleus"/>
    <property type="evidence" value="ECO:0007669"/>
    <property type="project" value="TreeGrafter"/>
</dbReference>
<reference evidence="2" key="1">
    <citation type="submission" date="2021-02" db="EMBL/GenBank/DDBJ databases">
        <authorList>
            <person name="Nowell W R."/>
        </authorList>
    </citation>
    <scope>NUCLEOTIDE SEQUENCE</scope>
</reference>
<dbReference type="Proteomes" id="UP000663838">
    <property type="component" value="Unassembled WGS sequence"/>
</dbReference>
<sequence length="145" mass="16727">MLHRTGKRSGTIHAMNQISPKLAEIKHSVIPNPGEDGQFHTIHSVGQTVQVLPTKTRPKKLMFVGSNGHRYQYLLKGLEDLHLDERIMQLLSIINVMFTKINRNEPWSYEARNYTVIPLASRSGLIQWVEGATPLFTLYKRWQQH</sequence>
<evidence type="ECO:0000313" key="3">
    <source>
        <dbReference type="EMBL" id="CAF4745587.1"/>
    </source>
</evidence>
<evidence type="ECO:0000259" key="1">
    <source>
        <dbReference type="PROSITE" id="PS50290"/>
    </source>
</evidence>
<dbReference type="InterPro" id="IPR000403">
    <property type="entry name" value="PI3/4_kinase_cat_dom"/>
</dbReference>
<comment type="caution">
    <text evidence="2">The sequence shown here is derived from an EMBL/GenBank/DDBJ whole genome shotgun (WGS) entry which is preliminary data.</text>
</comment>
<evidence type="ECO:0000313" key="2">
    <source>
        <dbReference type="EMBL" id="CAF3430366.1"/>
    </source>
</evidence>
<accession>A0A818D3T6</accession>
<name>A0A818D3T6_9BILA</name>
<dbReference type="InterPro" id="IPR050517">
    <property type="entry name" value="DDR_Repair_Kinase"/>
</dbReference>
<dbReference type="AlphaFoldDB" id="A0A818D3T6"/>
<dbReference type="PROSITE" id="PS50290">
    <property type="entry name" value="PI3_4_KINASE_3"/>
    <property type="match status" value="1"/>
</dbReference>
<dbReference type="EMBL" id="CAJOBS010001603">
    <property type="protein sequence ID" value="CAF4745587.1"/>
    <property type="molecule type" value="Genomic_DNA"/>
</dbReference>
<evidence type="ECO:0000313" key="4">
    <source>
        <dbReference type="Proteomes" id="UP000663865"/>
    </source>
</evidence>
<organism evidence="2 4">
    <name type="scientific">Rotaria socialis</name>
    <dbReference type="NCBI Taxonomy" id="392032"/>
    <lineage>
        <taxon>Eukaryota</taxon>
        <taxon>Metazoa</taxon>
        <taxon>Spiralia</taxon>
        <taxon>Gnathifera</taxon>
        <taxon>Rotifera</taxon>
        <taxon>Eurotatoria</taxon>
        <taxon>Bdelloidea</taxon>
        <taxon>Philodinida</taxon>
        <taxon>Philodinidae</taxon>
        <taxon>Rotaria</taxon>
    </lineage>
</organism>
<feature type="domain" description="PI3K/PI4K catalytic" evidence="1">
    <location>
        <begin position="45"/>
        <end position="145"/>
    </location>
</feature>
<dbReference type="EMBL" id="CAJNYV010001637">
    <property type="protein sequence ID" value="CAF3430366.1"/>
    <property type="molecule type" value="Genomic_DNA"/>
</dbReference>
<dbReference type="Proteomes" id="UP000663865">
    <property type="component" value="Unassembled WGS sequence"/>
</dbReference>
<dbReference type="InterPro" id="IPR011009">
    <property type="entry name" value="Kinase-like_dom_sf"/>
</dbReference>
<dbReference type="Gene3D" id="3.30.1010.10">
    <property type="entry name" value="Phosphatidylinositol 3-kinase Catalytic Subunit, Chain A, domain 4"/>
    <property type="match status" value="1"/>
</dbReference>
<dbReference type="SUPFAM" id="SSF56112">
    <property type="entry name" value="Protein kinase-like (PK-like)"/>
    <property type="match status" value="1"/>
</dbReference>